<evidence type="ECO:0000256" key="1">
    <source>
        <dbReference type="SAM" id="SignalP"/>
    </source>
</evidence>
<reference evidence="4" key="1">
    <citation type="submission" date="2021-10" db="EMBL/GenBank/DDBJ databases">
        <authorList>
            <person name="Dean J.D."/>
            <person name="Kim M.K."/>
            <person name="Newey C.N."/>
            <person name="Stoker T.S."/>
            <person name="Thompson D.W."/>
            <person name="Grose J.H."/>
        </authorList>
    </citation>
    <scope>NUCLEOTIDE SEQUENCE</scope>
    <source>
        <strain evidence="4">BT635</strain>
    </source>
</reference>
<feature type="domain" description="DUF4394" evidence="3">
    <location>
        <begin position="331"/>
        <end position="573"/>
    </location>
</feature>
<dbReference type="RefSeq" id="WP_226185719.1">
    <property type="nucleotide sequence ID" value="NZ_JAJADQ010000005.1"/>
</dbReference>
<proteinExistence type="predicted"/>
<comment type="caution">
    <text evidence="4">The sequence shown here is derived from an EMBL/GenBank/DDBJ whole genome shotgun (WGS) entry which is preliminary data.</text>
</comment>
<feature type="domain" description="FlgD/Vpr Ig-like" evidence="2">
    <location>
        <begin position="606"/>
        <end position="653"/>
    </location>
</feature>
<protein>
    <submittedName>
        <fullName evidence="4">DUF4394 domain-containing protein</fullName>
    </submittedName>
</protein>
<evidence type="ECO:0000313" key="4">
    <source>
        <dbReference type="EMBL" id="MCB2378232.1"/>
    </source>
</evidence>
<dbReference type="NCBIfam" id="TIGR04183">
    <property type="entry name" value="Por_Secre_tail"/>
    <property type="match status" value="1"/>
</dbReference>
<sequence>MTSTSTSGRSFVRKTLLGLSALAFSATAAQAQTVYGLASAYPLGAQSPSANASLVSFTSTSLNTAASTPVLTQVAITGVTSGQVLVGLDVRPATGELFALGYNTVNQQTQLYTINRLTAVATAVGAAQTLNLGTIGFRIGFDFNPTVDRIRVTAGNGANLRLNPNNGALAATDGPLAYATTDPNASQTPVVGTSAYTNSYIGASGTTLYNIDEQNNRLVTQSPPNNGTLNTVAPITGINAGTLASLPNDVDIYFNPATASNTTYLSVTDPDVANFETRMFTLNLATGAATRIGSIRINATTSLTDFAFAIDRPTTLPAITGQLAYALAGTNLITFDTAQPGLIRTAVGITGFDAAQTLVGLDVRPLNNALYALGYNATTQTAQLYTLNATTGLATQTSAPIALALGSGSVSFDFNPTVDRIRVVGANRTNYRLNPVTGTLAATDGQLTYATGTNTPSIGAVAYTNSFTGASSTTGTTLFNYDEVLNVLNTQSTANPPADGQLTTIGSSGITANTAPANVDLDIYSTGVGVNTAYLVATTGTSANSSLYTVNLTSGAATAVGAIGNGITVRDIAVAAATGVALPVRGREELVAGLSLYPNPVVDQARLAFTMPRAAQVTLVVTDALGRQVETINAGTLASGPQTLSWNSKAGQGMYFFTLLLDGESAGTLRGVLLK</sequence>
<gene>
    <name evidence="4" type="ORF">LGH70_11595</name>
</gene>
<dbReference type="InterPro" id="IPR025965">
    <property type="entry name" value="FlgD/Vpr_Ig-like"/>
</dbReference>
<keyword evidence="5" id="KW-1185">Reference proteome</keyword>
<dbReference type="Pfam" id="PF13860">
    <property type="entry name" value="FlgD_ig"/>
    <property type="match status" value="1"/>
</dbReference>
<dbReference type="Proteomes" id="UP001165297">
    <property type="component" value="Unassembled WGS sequence"/>
</dbReference>
<keyword evidence="1" id="KW-0732">Signal</keyword>
<dbReference type="EMBL" id="JAJADQ010000005">
    <property type="protein sequence ID" value="MCB2378232.1"/>
    <property type="molecule type" value="Genomic_DNA"/>
</dbReference>
<evidence type="ECO:0000313" key="5">
    <source>
        <dbReference type="Proteomes" id="UP001165297"/>
    </source>
</evidence>
<dbReference type="InterPro" id="IPR026444">
    <property type="entry name" value="Secre_tail"/>
</dbReference>
<evidence type="ECO:0000259" key="2">
    <source>
        <dbReference type="Pfam" id="PF13860"/>
    </source>
</evidence>
<accession>A0ABS8AE66</accession>
<organism evidence="4 5">
    <name type="scientific">Hymenobacter nitidus</name>
    <dbReference type="NCBI Taxonomy" id="2880929"/>
    <lineage>
        <taxon>Bacteria</taxon>
        <taxon>Pseudomonadati</taxon>
        <taxon>Bacteroidota</taxon>
        <taxon>Cytophagia</taxon>
        <taxon>Cytophagales</taxon>
        <taxon>Hymenobacteraceae</taxon>
        <taxon>Hymenobacter</taxon>
    </lineage>
</organism>
<evidence type="ECO:0000259" key="3">
    <source>
        <dbReference type="Pfam" id="PF14339"/>
    </source>
</evidence>
<dbReference type="InterPro" id="IPR025507">
    <property type="entry name" value="DUF4394"/>
</dbReference>
<feature type="signal peptide" evidence="1">
    <location>
        <begin position="1"/>
        <end position="31"/>
    </location>
</feature>
<feature type="domain" description="DUF4394" evidence="3">
    <location>
        <begin position="62"/>
        <end position="307"/>
    </location>
</feature>
<name>A0ABS8AE66_9BACT</name>
<feature type="chain" id="PRO_5047292014" evidence="1">
    <location>
        <begin position="32"/>
        <end position="675"/>
    </location>
</feature>
<dbReference type="Pfam" id="PF14339">
    <property type="entry name" value="DUF4394"/>
    <property type="match status" value="2"/>
</dbReference>
<dbReference type="Gene3D" id="2.60.40.4070">
    <property type="match status" value="1"/>
</dbReference>